<accession>A0AAV9F7U7</accession>
<organism evidence="1 2">
    <name type="scientific">Acorus calamus</name>
    <name type="common">Sweet flag</name>
    <dbReference type="NCBI Taxonomy" id="4465"/>
    <lineage>
        <taxon>Eukaryota</taxon>
        <taxon>Viridiplantae</taxon>
        <taxon>Streptophyta</taxon>
        <taxon>Embryophyta</taxon>
        <taxon>Tracheophyta</taxon>
        <taxon>Spermatophyta</taxon>
        <taxon>Magnoliopsida</taxon>
        <taxon>Liliopsida</taxon>
        <taxon>Acoraceae</taxon>
        <taxon>Acorus</taxon>
    </lineage>
</organism>
<evidence type="ECO:0000313" key="1">
    <source>
        <dbReference type="EMBL" id="KAK1321249.1"/>
    </source>
</evidence>
<evidence type="ECO:0008006" key="3">
    <source>
        <dbReference type="Google" id="ProtNLM"/>
    </source>
</evidence>
<dbReference type="PANTHER" id="PTHR33710:SF77">
    <property type="entry name" value="DNASE I-LIKE SUPERFAMILY PROTEIN"/>
    <property type="match status" value="1"/>
</dbReference>
<dbReference type="InterPro" id="IPR036691">
    <property type="entry name" value="Endo/exonu/phosph_ase_sf"/>
</dbReference>
<comment type="caution">
    <text evidence="1">The sequence shown here is derived from an EMBL/GenBank/DDBJ whole genome shotgun (WGS) entry which is preliminary data.</text>
</comment>
<sequence>MIKRNLFGPLHSNIAHHLCREGRIWLCWDATYVHVQTLEESNQLLHCKVTHLISNCQSLYTFIYASNCYVERKTLWNHLTQISRTVVGPWTVGGDFNEVRNSHEKVGGRPPNVKRLKHFNDCIDSCRLMEVHSSGNTLSWSNRQDTRIMGRLDRILANNAWLLLHPEATVVYHPPRAL</sequence>
<evidence type="ECO:0000313" key="2">
    <source>
        <dbReference type="Proteomes" id="UP001180020"/>
    </source>
</evidence>
<dbReference type="Gene3D" id="3.60.10.10">
    <property type="entry name" value="Endonuclease/exonuclease/phosphatase"/>
    <property type="match status" value="1"/>
</dbReference>
<protein>
    <recommendedName>
        <fullName evidence="3">Endonuclease/exonuclease/phosphatase domain-containing protein</fullName>
    </recommendedName>
</protein>
<dbReference type="Proteomes" id="UP001180020">
    <property type="component" value="Unassembled WGS sequence"/>
</dbReference>
<gene>
    <name evidence="1" type="ORF">QJS10_CPA03g00837</name>
</gene>
<keyword evidence="2" id="KW-1185">Reference proteome</keyword>
<proteinExistence type="predicted"/>
<dbReference type="SUPFAM" id="SSF56219">
    <property type="entry name" value="DNase I-like"/>
    <property type="match status" value="1"/>
</dbReference>
<reference evidence="1" key="2">
    <citation type="submission" date="2023-06" db="EMBL/GenBank/DDBJ databases">
        <authorList>
            <person name="Ma L."/>
            <person name="Liu K.-W."/>
            <person name="Li Z."/>
            <person name="Hsiao Y.-Y."/>
            <person name="Qi Y."/>
            <person name="Fu T."/>
            <person name="Tang G."/>
            <person name="Zhang D."/>
            <person name="Sun W.-H."/>
            <person name="Liu D.-K."/>
            <person name="Li Y."/>
            <person name="Chen G.-Z."/>
            <person name="Liu X.-D."/>
            <person name="Liao X.-Y."/>
            <person name="Jiang Y.-T."/>
            <person name="Yu X."/>
            <person name="Hao Y."/>
            <person name="Huang J."/>
            <person name="Zhao X.-W."/>
            <person name="Ke S."/>
            <person name="Chen Y.-Y."/>
            <person name="Wu W.-L."/>
            <person name="Hsu J.-L."/>
            <person name="Lin Y.-F."/>
            <person name="Huang M.-D."/>
            <person name="Li C.-Y."/>
            <person name="Huang L."/>
            <person name="Wang Z.-W."/>
            <person name="Zhao X."/>
            <person name="Zhong W.-Y."/>
            <person name="Peng D.-H."/>
            <person name="Ahmad S."/>
            <person name="Lan S."/>
            <person name="Zhang J.-S."/>
            <person name="Tsai W.-C."/>
            <person name="Van De Peer Y."/>
            <person name="Liu Z.-J."/>
        </authorList>
    </citation>
    <scope>NUCLEOTIDE SEQUENCE</scope>
    <source>
        <strain evidence="1">CP</strain>
        <tissue evidence="1">Leaves</tissue>
    </source>
</reference>
<name>A0AAV9F7U7_ACOCL</name>
<reference evidence="1" key="1">
    <citation type="journal article" date="2023" name="Nat. Commun.">
        <title>Diploid and tetraploid genomes of Acorus and the evolution of monocots.</title>
        <authorList>
            <person name="Ma L."/>
            <person name="Liu K.W."/>
            <person name="Li Z."/>
            <person name="Hsiao Y.Y."/>
            <person name="Qi Y."/>
            <person name="Fu T."/>
            <person name="Tang G.D."/>
            <person name="Zhang D."/>
            <person name="Sun W.H."/>
            <person name="Liu D.K."/>
            <person name="Li Y."/>
            <person name="Chen G.Z."/>
            <person name="Liu X.D."/>
            <person name="Liao X.Y."/>
            <person name="Jiang Y.T."/>
            <person name="Yu X."/>
            <person name="Hao Y."/>
            <person name="Huang J."/>
            <person name="Zhao X.W."/>
            <person name="Ke S."/>
            <person name="Chen Y.Y."/>
            <person name="Wu W.L."/>
            <person name="Hsu J.L."/>
            <person name="Lin Y.F."/>
            <person name="Huang M.D."/>
            <person name="Li C.Y."/>
            <person name="Huang L."/>
            <person name="Wang Z.W."/>
            <person name="Zhao X."/>
            <person name="Zhong W.Y."/>
            <person name="Peng D.H."/>
            <person name="Ahmad S."/>
            <person name="Lan S."/>
            <person name="Zhang J.S."/>
            <person name="Tsai W.C."/>
            <person name="Van de Peer Y."/>
            <person name="Liu Z.J."/>
        </authorList>
    </citation>
    <scope>NUCLEOTIDE SEQUENCE</scope>
    <source>
        <strain evidence="1">CP</strain>
    </source>
</reference>
<dbReference type="EMBL" id="JAUJYO010000003">
    <property type="protein sequence ID" value="KAK1321249.1"/>
    <property type="molecule type" value="Genomic_DNA"/>
</dbReference>
<dbReference type="AlphaFoldDB" id="A0AAV9F7U7"/>
<dbReference type="PANTHER" id="PTHR33710">
    <property type="entry name" value="BNAC02G09200D PROTEIN"/>
    <property type="match status" value="1"/>
</dbReference>